<evidence type="ECO:0000259" key="3">
    <source>
        <dbReference type="Pfam" id="PF09186"/>
    </source>
</evidence>
<dbReference type="EMBL" id="ADLT01000080">
    <property type="protein sequence ID" value="EHO61986.1"/>
    <property type="molecule type" value="Genomic_DNA"/>
</dbReference>
<dbReference type="RefSeq" id="WP_008860574.1">
    <property type="nucleotide sequence ID" value="NZ_JH591190.1"/>
</dbReference>
<dbReference type="InterPro" id="IPR001498">
    <property type="entry name" value="Impact_N"/>
</dbReference>
<dbReference type="SUPFAM" id="SSF54211">
    <property type="entry name" value="Ribosomal protein S5 domain 2-like"/>
    <property type="match status" value="1"/>
</dbReference>
<comment type="similarity">
    <text evidence="1">Belongs to the IMPACT family.</text>
</comment>
<dbReference type="InterPro" id="IPR020569">
    <property type="entry name" value="UPF0029_Impact_CS"/>
</dbReference>
<dbReference type="PANTHER" id="PTHR16301:SF20">
    <property type="entry name" value="IMPACT FAMILY MEMBER YIGZ"/>
    <property type="match status" value="1"/>
</dbReference>
<dbReference type="InterPro" id="IPR015269">
    <property type="entry name" value="UPF0029_Impact_C"/>
</dbReference>
<keyword evidence="5" id="KW-1185">Reference proteome</keyword>
<comment type="caution">
    <text evidence="4">The sequence shown here is derived from an EMBL/GenBank/DDBJ whole genome shotgun (WGS) entry which is preliminary data.</text>
</comment>
<sequence length="214" mass="24090">MLIPYAAPAEPFHKETEIKKSIFIAHLVPVNSEEEAQKTLEGFRKQYKDATHNCYAWRIGTERVMEKSGDDGEPSGTAGHPMLHVLQMQKLTNLLAVVTRYFGGIKLGAGGLTRAYSSTLADAVKEAPIVLYTPHVRYRLTIPYGAVGGFENYIKDKDIIVRKRDFTDKVVLEFLCLPENGEKHIRFFTDLTGGKAVIEDIGEEYVKMKREIVN</sequence>
<protein>
    <recommendedName>
        <fullName evidence="6">Impact N-terminal domain-containing protein</fullName>
    </recommendedName>
</protein>
<dbReference type="HOGENOM" id="CLU_083552_2_1_9"/>
<dbReference type="InterPro" id="IPR015796">
    <property type="entry name" value="Impact_YigZ-like"/>
</dbReference>
<dbReference type="InterPro" id="IPR020568">
    <property type="entry name" value="Ribosomal_Su5_D2-typ_SF"/>
</dbReference>
<dbReference type="Proteomes" id="UP000003277">
    <property type="component" value="Unassembled WGS sequence"/>
</dbReference>
<dbReference type="InterPro" id="IPR036956">
    <property type="entry name" value="Impact_N_sf"/>
</dbReference>
<reference evidence="4 5" key="1">
    <citation type="submission" date="2011-11" db="EMBL/GenBank/DDBJ databases">
        <title>The Genome Sequence of Dialister succinatiphilus YIT 11850.</title>
        <authorList>
            <consortium name="The Broad Institute Genome Sequencing Platform"/>
            <person name="Earl A."/>
            <person name="Ward D."/>
            <person name="Feldgarden M."/>
            <person name="Gevers D."/>
            <person name="Morotomi M."/>
            <person name="Young S.K."/>
            <person name="Zeng Q."/>
            <person name="Gargeya S."/>
            <person name="Fitzgerald M."/>
            <person name="Haas B."/>
            <person name="Abouelleil A."/>
            <person name="Alvarado L."/>
            <person name="Arachchi H.M."/>
            <person name="Berlin A."/>
            <person name="Brown A."/>
            <person name="Chapman S.B."/>
            <person name="Dunbar C."/>
            <person name="Gearin G."/>
            <person name="Goldberg J."/>
            <person name="Griggs A."/>
            <person name="Gujja S."/>
            <person name="Heiman D."/>
            <person name="Howarth C."/>
            <person name="Lui A."/>
            <person name="MacDonald P.J.P."/>
            <person name="Montmayeur A."/>
            <person name="Murphy C."/>
            <person name="Neiman D."/>
            <person name="Pearson M."/>
            <person name="Priest M."/>
            <person name="Roberts A."/>
            <person name="Saif S."/>
            <person name="Shea T."/>
            <person name="Sisk P."/>
            <person name="Stolte C."/>
            <person name="Sykes S."/>
            <person name="Wortman J."/>
            <person name="Nusbaum C."/>
            <person name="Birren B."/>
        </authorList>
    </citation>
    <scope>NUCLEOTIDE SEQUENCE [LARGE SCALE GENOMIC DNA]</scope>
    <source>
        <strain evidence="4 5">YIT 11850</strain>
    </source>
</reference>
<dbReference type="OrthoDB" id="9813771at2"/>
<accession>H1D395</accession>
<dbReference type="GO" id="GO:0006446">
    <property type="term" value="P:regulation of translational initiation"/>
    <property type="evidence" value="ECO:0007669"/>
    <property type="project" value="TreeGrafter"/>
</dbReference>
<evidence type="ECO:0000313" key="4">
    <source>
        <dbReference type="EMBL" id="EHO61986.1"/>
    </source>
</evidence>
<dbReference type="PATRIC" id="fig|742743.3.peg.2104"/>
<organism evidence="4 5">
    <name type="scientific">Dialister succinatiphilus YIT 11850</name>
    <dbReference type="NCBI Taxonomy" id="742743"/>
    <lineage>
        <taxon>Bacteria</taxon>
        <taxon>Bacillati</taxon>
        <taxon>Bacillota</taxon>
        <taxon>Negativicutes</taxon>
        <taxon>Veillonellales</taxon>
        <taxon>Veillonellaceae</taxon>
        <taxon>Dialister</taxon>
    </lineage>
</organism>
<dbReference type="InterPro" id="IPR035647">
    <property type="entry name" value="EFG_III/V"/>
</dbReference>
<dbReference type="GO" id="GO:0005737">
    <property type="term" value="C:cytoplasm"/>
    <property type="evidence" value="ECO:0007669"/>
    <property type="project" value="TreeGrafter"/>
</dbReference>
<dbReference type="InterPro" id="IPR023582">
    <property type="entry name" value="Impact"/>
</dbReference>
<name>H1D395_9FIRM</name>
<evidence type="ECO:0008006" key="6">
    <source>
        <dbReference type="Google" id="ProtNLM"/>
    </source>
</evidence>
<dbReference type="SUPFAM" id="SSF54980">
    <property type="entry name" value="EF-G C-terminal domain-like"/>
    <property type="match status" value="1"/>
</dbReference>
<evidence type="ECO:0000313" key="5">
    <source>
        <dbReference type="Proteomes" id="UP000003277"/>
    </source>
</evidence>
<evidence type="ECO:0000256" key="1">
    <source>
        <dbReference type="ARBA" id="ARBA00007665"/>
    </source>
</evidence>
<proteinExistence type="inferred from homology"/>
<dbReference type="PROSITE" id="PS00910">
    <property type="entry name" value="UPF0029"/>
    <property type="match status" value="1"/>
</dbReference>
<feature type="domain" description="UPF0029" evidence="3">
    <location>
        <begin position="140"/>
        <end position="195"/>
    </location>
</feature>
<dbReference type="PANTHER" id="PTHR16301">
    <property type="entry name" value="IMPACT-RELATED"/>
    <property type="match status" value="1"/>
</dbReference>
<dbReference type="Pfam" id="PF01205">
    <property type="entry name" value="Impact_N"/>
    <property type="match status" value="1"/>
</dbReference>
<feature type="domain" description="Impact N-terminal" evidence="2">
    <location>
        <begin position="19"/>
        <end position="123"/>
    </location>
</feature>
<dbReference type="Gene3D" id="3.30.230.30">
    <property type="entry name" value="Impact, N-terminal domain"/>
    <property type="match status" value="1"/>
</dbReference>
<dbReference type="AlphaFoldDB" id="H1D395"/>
<dbReference type="NCBIfam" id="TIGR00257">
    <property type="entry name" value="IMPACT_YIGZ"/>
    <property type="match status" value="1"/>
</dbReference>
<evidence type="ECO:0000259" key="2">
    <source>
        <dbReference type="Pfam" id="PF01205"/>
    </source>
</evidence>
<dbReference type="eggNOG" id="COG1739">
    <property type="taxonomic scope" value="Bacteria"/>
</dbReference>
<gene>
    <name evidence="4" type="ORF">HMPREF9453_02083</name>
</gene>
<dbReference type="Pfam" id="PF09186">
    <property type="entry name" value="DUF1949"/>
    <property type="match status" value="1"/>
</dbReference>